<reference evidence="1" key="2">
    <citation type="submission" date="2020-07" db="EMBL/GenBank/DDBJ databases">
        <authorList>
            <person name="Vera ALvarez R."/>
            <person name="Arias-Moreno D.M."/>
            <person name="Jimenez-Jacinto V."/>
            <person name="Jimenez-Bremont J.F."/>
            <person name="Swaminathan K."/>
            <person name="Moose S.P."/>
            <person name="Guerrero-Gonzalez M.L."/>
            <person name="Marino-Ramirez L."/>
            <person name="Landsman D."/>
            <person name="Rodriguez-Kessler M."/>
            <person name="Delgado-Sanchez P."/>
        </authorList>
    </citation>
    <scope>NUCLEOTIDE SEQUENCE</scope>
    <source>
        <tissue evidence="1">Cladode</tissue>
    </source>
</reference>
<dbReference type="AlphaFoldDB" id="A0A7C9EK02"/>
<evidence type="ECO:0000313" key="1">
    <source>
        <dbReference type="EMBL" id="MBA4667763.1"/>
    </source>
</evidence>
<sequence>MPAGEFMEFLKSFRRGLHNWRKNLDIRASSSTLCQRVWTWPRSSASPEPGVLFHRLLCFTIDETGVSNLPLARPTMGESLVMSISRDRSWFPVLGFNFECPFSECSIFFDVVLFLVLDKDAKVWDLVTLLVDEGVSIEPLKREFS</sequence>
<proteinExistence type="predicted"/>
<organism evidence="1">
    <name type="scientific">Opuntia streptacantha</name>
    <name type="common">Prickly pear cactus</name>
    <name type="synonym">Opuntia cardona</name>
    <dbReference type="NCBI Taxonomy" id="393608"/>
    <lineage>
        <taxon>Eukaryota</taxon>
        <taxon>Viridiplantae</taxon>
        <taxon>Streptophyta</taxon>
        <taxon>Embryophyta</taxon>
        <taxon>Tracheophyta</taxon>
        <taxon>Spermatophyta</taxon>
        <taxon>Magnoliopsida</taxon>
        <taxon>eudicotyledons</taxon>
        <taxon>Gunneridae</taxon>
        <taxon>Pentapetalae</taxon>
        <taxon>Caryophyllales</taxon>
        <taxon>Cactineae</taxon>
        <taxon>Cactaceae</taxon>
        <taxon>Opuntioideae</taxon>
        <taxon>Opuntia</taxon>
    </lineage>
</organism>
<accession>A0A7C9EK02</accession>
<name>A0A7C9EK02_OPUST</name>
<reference evidence="1" key="1">
    <citation type="journal article" date="2013" name="J. Plant Res.">
        <title>Effect of fungi and light on seed germination of three Opuntia species from semiarid lands of central Mexico.</title>
        <authorList>
            <person name="Delgado-Sanchez P."/>
            <person name="Jimenez-Bremont J.F."/>
            <person name="Guerrero-Gonzalez Mde L."/>
            <person name="Flores J."/>
        </authorList>
    </citation>
    <scope>NUCLEOTIDE SEQUENCE</scope>
    <source>
        <tissue evidence="1">Cladode</tissue>
    </source>
</reference>
<protein>
    <submittedName>
        <fullName evidence="1">Uncharacterized protein</fullName>
    </submittedName>
</protein>
<dbReference type="EMBL" id="GISG01236974">
    <property type="protein sequence ID" value="MBA4667763.1"/>
    <property type="molecule type" value="Transcribed_RNA"/>
</dbReference>